<organism evidence="1 2">
    <name type="scientific">Amanita muscaria (strain Koide BX008)</name>
    <dbReference type="NCBI Taxonomy" id="946122"/>
    <lineage>
        <taxon>Eukaryota</taxon>
        <taxon>Fungi</taxon>
        <taxon>Dikarya</taxon>
        <taxon>Basidiomycota</taxon>
        <taxon>Agaricomycotina</taxon>
        <taxon>Agaricomycetes</taxon>
        <taxon>Agaricomycetidae</taxon>
        <taxon>Agaricales</taxon>
        <taxon>Pluteineae</taxon>
        <taxon>Amanitaceae</taxon>
        <taxon>Amanita</taxon>
    </lineage>
</organism>
<proteinExistence type="predicted"/>
<name>A0A0C2X0H1_AMAMK</name>
<dbReference type="InParanoid" id="A0A0C2X0H1"/>
<accession>A0A0C2X0H1</accession>
<gene>
    <name evidence="1" type="ORF">M378DRAFT_751622</name>
</gene>
<dbReference type="EMBL" id="KN818268">
    <property type="protein sequence ID" value="KIL62621.1"/>
    <property type="molecule type" value="Genomic_DNA"/>
</dbReference>
<evidence type="ECO:0000313" key="1">
    <source>
        <dbReference type="EMBL" id="KIL62621.1"/>
    </source>
</evidence>
<protein>
    <submittedName>
        <fullName evidence="1">Uncharacterized protein</fullName>
    </submittedName>
</protein>
<dbReference type="HOGENOM" id="CLU_1906224_0_0_1"/>
<sequence length="133" mass="14759">MALMGLDVNVIEGTAKAKENKVYQDRYGDTRSNNGTAPTSDSDYEDIFCSGVVFPLSDDNNNNNVADEHVNSQEGKAADGCQPVMILIFGWKKHLYITLILCIKIHKYPTGAVYYAAIMHKNAKYSTGLYIML</sequence>
<dbReference type="Proteomes" id="UP000054549">
    <property type="component" value="Unassembled WGS sequence"/>
</dbReference>
<keyword evidence="2" id="KW-1185">Reference proteome</keyword>
<evidence type="ECO:0000313" key="2">
    <source>
        <dbReference type="Proteomes" id="UP000054549"/>
    </source>
</evidence>
<dbReference type="AlphaFoldDB" id="A0A0C2X0H1"/>
<reference evidence="1 2" key="1">
    <citation type="submission" date="2014-04" db="EMBL/GenBank/DDBJ databases">
        <title>Evolutionary Origins and Diversification of the Mycorrhizal Mutualists.</title>
        <authorList>
            <consortium name="DOE Joint Genome Institute"/>
            <consortium name="Mycorrhizal Genomics Consortium"/>
            <person name="Kohler A."/>
            <person name="Kuo A."/>
            <person name="Nagy L.G."/>
            <person name="Floudas D."/>
            <person name="Copeland A."/>
            <person name="Barry K.W."/>
            <person name="Cichocki N."/>
            <person name="Veneault-Fourrey C."/>
            <person name="LaButti K."/>
            <person name="Lindquist E.A."/>
            <person name="Lipzen A."/>
            <person name="Lundell T."/>
            <person name="Morin E."/>
            <person name="Murat C."/>
            <person name="Riley R."/>
            <person name="Ohm R."/>
            <person name="Sun H."/>
            <person name="Tunlid A."/>
            <person name="Henrissat B."/>
            <person name="Grigoriev I.V."/>
            <person name="Hibbett D.S."/>
            <person name="Martin F."/>
        </authorList>
    </citation>
    <scope>NUCLEOTIDE SEQUENCE [LARGE SCALE GENOMIC DNA]</scope>
    <source>
        <strain evidence="1 2">Koide BX008</strain>
    </source>
</reference>